<evidence type="ECO:0000313" key="7">
    <source>
        <dbReference type="Proteomes" id="UP000824782"/>
    </source>
</evidence>
<evidence type="ECO:0000256" key="4">
    <source>
        <dbReference type="ARBA" id="ARBA00023242"/>
    </source>
</evidence>
<comment type="similarity">
    <text evidence="5">Belongs to the Fanconi anemia protein FANCD2 family.</text>
</comment>
<evidence type="ECO:0000256" key="3">
    <source>
        <dbReference type="ARBA" id="ARBA00022843"/>
    </source>
</evidence>
<dbReference type="GO" id="GO:0070182">
    <property type="term" value="F:DNA polymerase binding"/>
    <property type="evidence" value="ECO:0007669"/>
    <property type="project" value="TreeGrafter"/>
</dbReference>
<keyword evidence="3" id="KW-0832">Ubl conjugation</keyword>
<dbReference type="GO" id="GO:0007129">
    <property type="term" value="P:homologous chromosome pairing at meiosis"/>
    <property type="evidence" value="ECO:0007669"/>
    <property type="project" value="TreeGrafter"/>
</dbReference>
<gene>
    <name evidence="6" type="ORF">GDO81_030227</name>
</gene>
<organism evidence="6 7">
    <name type="scientific">Engystomops pustulosus</name>
    <name type="common">Tungara frog</name>
    <name type="synonym">Physalaemus pustulosus</name>
    <dbReference type="NCBI Taxonomy" id="76066"/>
    <lineage>
        <taxon>Eukaryota</taxon>
        <taxon>Metazoa</taxon>
        <taxon>Chordata</taxon>
        <taxon>Craniata</taxon>
        <taxon>Vertebrata</taxon>
        <taxon>Euteleostomi</taxon>
        <taxon>Amphibia</taxon>
        <taxon>Batrachia</taxon>
        <taxon>Anura</taxon>
        <taxon>Neobatrachia</taxon>
        <taxon>Hyloidea</taxon>
        <taxon>Leptodactylidae</taxon>
        <taxon>Leiuperinae</taxon>
        <taxon>Engystomops</taxon>
    </lineage>
</organism>
<dbReference type="PANTHER" id="PTHR32086:SF0">
    <property type="entry name" value="FANCONI ANEMIA GROUP D2 PROTEIN"/>
    <property type="match status" value="1"/>
</dbReference>
<keyword evidence="4" id="KW-0539">Nucleus</keyword>
<evidence type="ECO:0000256" key="2">
    <source>
        <dbReference type="ARBA" id="ARBA00022499"/>
    </source>
</evidence>
<keyword evidence="7" id="KW-1185">Reference proteome</keyword>
<protein>
    <submittedName>
        <fullName evidence="6">Uncharacterized protein</fullName>
    </submittedName>
</protein>
<dbReference type="GO" id="GO:0005634">
    <property type="term" value="C:nucleus"/>
    <property type="evidence" value="ECO:0007669"/>
    <property type="project" value="UniProtKB-SubCell"/>
</dbReference>
<sequence length="133" mass="14908">DECVRPPISLGGFRCFFRELDVDVFTVLRSGLVTRSVLDSNMCTKATEVVQLGPAELAFLLDDLSRKTAHILSATRTSLLLKVKNTKRDEFSRLHQKTPQQVAQVVVALLDPLCNHVENMHNYFQVTPLCPAL</sequence>
<dbReference type="GO" id="GO:0000793">
    <property type="term" value="C:condensed chromosome"/>
    <property type="evidence" value="ECO:0007669"/>
    <property type="project" value="TreeGrafter"/>
</dbReference>
<dbReference type="InterPro" id="IPR029448">
    <property type="entry name" value="FANCD2"/>
</dbReference>
<dbReference type="GO" id="GO:0036297">
    <property type="term" value="P:interstrand cross-link repair"/>
    <property type="evidence" value="ECO:0007669"/>
    <property type="project" value="TreeGrafter"/>
</dbReference>
<comment type="subcellular location">
    <subcellularLocation>
        <location evidence="1">Nucleus</location>
    </subcellularLocation>
</comment>
<accession>A0AAV6YIJ9</accession>
<dbReference type="GO" id="GO:1990918">
    <property type="term" value="P:double-strand break repair involved in meiotic recombination"/>
    <property type="evidence" value="ECO:0007669"/>
    <property type="project" value="TreeGrafter"/>
</dbReference>
<dbReference type="GO" id="GO:0031573">
    <property type="term" value="P:mitotic intra-S DNA damage checkpoint signaling"/>
    <property type="evidence" value="ECO:0007669"/>
    <property type="project" value="TreeGrafter"/>
</dbReference>
<dbReference type="AlphaFoldDB" id="A0AAV6YIJ9"/>
<dbReference type="PANTHER" id="PTHR32086">
    <property type="entry name" value="FANCONI ANEMIA GROUP D2 PROTEIN"/>
    <property type="match status" value="1"/>
</dbReference>
<proteinExistence type="inferred from homology"/>
<comment type="caution">
    <text evidence="6">The sequence shown here is derived from an EMBL/GenBank/DDBJ whole genome shotgun (WGS) entry which is preliminary data.</text>
</comment>
<evidence type="ECO:0000256" key="5">
    <source>
        <dbReference type="ARBA" id="ARBA00093456"/>
    </source>
</evidence>
<feature type="non-terminal residue" evidence="6">
    <location>
        <position position="1"/>
    </location>
</feature>
<dbReference type="Pfam" id="PF14631">
    <property type="entry name" value="FancD2"/>
    <property type="match status" value="1"/>
</dbReference>
<keyword evidence="2" id="KW-1017">Isopeptide bond</keyword>
<evidence type="ECO:0000256" key="1">
    <source>
        <dbReference type="ARBA" id="ARBA00004123"/>
    </source>
</evidence>
<dbReference type="Proteomes" id="UP000824782">
    <property type="component" value="Unassembled WGS sequence"/>
</dbReference>
<evidence type="ECO:0000313" key="6">
    <source>
        <dbReference type="EMBL" id="KAG8534815.1"/>
    </source>
</evidence>
<dbReference type="EMBL" id="WNYA01089876">
    <property type="protein sequence ID" value="KAG8534815.1"/>
    <property type="molecule type" value="Genomic_DNA"/>
</dbReference>
<name>A0AAV6YIJ9_ENGPU</name>
<reference evidence="6" key="1">
    <citation type="thesis" date="2020" institute="ProQuest LLC" country="789 East Eisenhower Parkway, Ann Arbor, MI, USA">
        <title>Comparative Genomics and Chromosome Evolution.</title>
        <authorList>
            <person name="Mudd A.B."/>
        </authorList>
    </citation>
    <scope>NUCLEOTIDE SEQUENCE</scope>
    <source>
        <strain evidence="6">237g6f4</strain>
        <tissue evidence="6">Blood</tissue>
    </source>
</reference>